<dbReference type="SMART" id="SM00880">
    <property type="entry name" value="CHAD"/>
    <property type="match status" value="1"/>
</dbReference>
<dbReference type="Gene3D" id="1.40.20.10">
    <property type="entry name" value="CHAD domain"/>
    <property type="match status" value="1"/>
</dbReference>
<dbReference type="Gene3D" id="2.40.320.10">
    <property type="entry name" value="Hypothetical Protein Pfu-838710-001"/>
    <property type="match status" value="1"/>
</dbReference>
<accession>U1N522</accession>
<dbReference type="CDD" id="cd07374">
    <property type="entry name" value="CYTH-like_Pase"/>
    <property type="match status" value="1"/>
</dbReference>
<dbReference type="OrthoDB" id="9777271at2"/>
<dbReference type="HOGENOM" id="CLU_026984_1_0_11"/>
<dbReference type="InterPro" id="IPR038186">
    <property type="entry name" value="CHAD_dom_sf"/>
</dbReference>
<dbReference type="InterPro" id="IPR007899">
    <property type="entry name" value="CHAD_dom"/>
</dbReference>
<dbReference type="eggNOG" id="COG5607">
    <property type="taxonomic scope" value="Bacteria"/>
</dbReference>
<organism evidence="2 3">
    <name type="scientific">Segniliparus rugosus (strain ATCC BAA-974 / DSM 45345 / CCUG 50838 / CIP 108380 / JCM 13579 / CDC 945)</name>
    <dbReference type="NCBI Taxonomy" id="679197"/>
    <lineage>
        <taxon>Bacteria</taxon>
        <taxon>Bacillati</taxon>
        <taxon>Actinomycetota</taxon>
        <taxon>Actinomycetes</taxon>
        <taxon>Mycobacteriales</taxon>
        <taxon>Segniliparaceae</taxon>
        <taxon>Segniliparus</taxon>
    </lineage>
</organism>
<dbReference type="SMART" id="SM01118">
    <property type="entry name" value="CYTH"/>
    <property type="match status" value="1"/>
</dbReference>
<dbReference type="InterPro" id="IPR023577">
    <property type="entry name" value="CYTH_domain"/>
</dbReference>
<dbReference type="SUPFAM" id="SSF55154">
    <property type="entry name" value="CYTH-like phosphatases"/>
    <property type="match status" value="1"/>
</dbReference>
<gene>
    <name evidence="2" type="ORF">HMPREF9336_04165</name>
</gene>
<comment type="caution">
    <text evidence="2">The sequence shown here is derived from an EMBL/GenBank/DDBJ whole genome shotgun (WGS) entry which is preliminary data.</text>
</comment>
<dbReference type="AlphaFoldDB" id="U1N522"/>
<evidence type="ECO:0000313" key="3">
    <source>
        <dbReference type="Proteomes" id="UP000004816"/>
    </source>
</evidence>
<sequence>MAVVEHLEVERKYDAAPTATAPSWAGQEAAAPVGSILRAVYFDTADLRLLAQKITLRWRSGETSEGWHLKLPAHAGRVELQVRARGADPDRTPDPARLPDELAVRLRAWTAGRPLVPVARLVTLREETEVSGAGTFCDDLVTATRFADGSTVVWREWEFELCPDPDPELVRRADELILGSGARPARSDSKVARALGRGAGPARARRAPQTVAAFLAVRLGPMRTRLCAQDFPVRAYEHDSVHQLRVTTRALRSLLQAFAPFLRKAPTKRLADELRWLASELGGARDAEVRAERFESLAATKKHSELRAAARALAAEEREAYRAAHQETVRALDSRRYLHLLDALDAYVADPPVRKANRRTGAGAALAEAVGGAADRLFLADAALAEATDQGEREEGLHEVRKRAKGLRYVGELAAEAGTGPFAWAEPVKQLQDVLGEHQDAVVLRDWLRERQRKEGSHALQRGLDQLIAGERARARKREAAYPAAMSAVTEAWASG</sequence>
<dbReference type="Pfam" id="PF05235">
    <property type="entry name" value="CHAD"/>
    <property type="match status" value="1"/>
</dbReference>
<name>U1N522_SEGRC</name>
<dbReference type="PANTHER" id="PTHR39339">
    <property type="entry name" value="SLR1444 PROTEIN"/>
    <property type="match status" value="1"/>
</dbReference>
<evidence type="ECO:0000313" key="2">
    <source>
        <dbReference type="EMBL" id="ERG69274.1"/>
    </source>
</evidence>
<evidence type="ECO:0000259" key="1">
    <source>
        <dbReference type="PROSITE" id="PS51708"/>
    </source>
</evidence>
<keyword evidence="3" id="KW-1185">Reference proteome</keyword>
<dbReference type="STRING" id="679197.HMPREF9336_04165"/>
<protein>
    <recommendedName>
        <fullName evidence="1">CHAD domain-containing protein</fullName>
    </recommendedName>
</protein>
<dbReference type="PROSITE" id="PS51708">
    <property type="entry name" value="CHAD"/>
    <property type="match status" value="1"/>
</dbReference>
<dbReference type="RefSeq" id="WP_021030177.1">
    <property type="nucleotide sequence ID" value="NZ_KI391953.1"/>
</dbReference>
<dbReference type="InterPro" id="IPR033469">
    <property type="entry name" value="CYTH-like_dom_sf"/>
</dbReference>
<feature type="domain" description="CHAD" evidence="1">
    <location>
        <begin position="204"/>
        <end position="496"/>
    </location>
</feature>
<dbReference type="Pfam" id="PF01928">
    <property type="entry name" value="CYTH"/>
    <property type="match status" value="1"/>
</dbReference>
<dbReference type="Proteomes" id="UP000004816">
    <property type="component" value="Unassembled WGS sequence"/>
</dbReference>
<dbReference type="PANTHER" id="PTHR39339:SF1">
    <property type="entry name" value="CHAD DOMAIN-CONTAINING PROTEIN"/>
    <property type="match status" value="1"/>
</dbReference>
<reference evidence="2 3" key="1">
    <citation type="journal article" date="2011" name="Stand. Genomic Sci.">
        <title>High quality draft genome sequence of Segniliparus rugosus CDC 945(T)= (ATCC BAA-974(T)).</title>
        <authorList>
            <person name="Earl A.M."/>
            <person name="Desjardins C.A."/>
            <person name="Fitzgerald M.G."/>
            <person name="Arachchi H.M."/>
            <person name="Zeng Q."/>
            <person name="Mehta T."/>
            <person name="Griggs A."/>
            <person name="Birren B.W."/>
            <person name="Toney N.C."/>
            <person name="Carr J."/>
            <person name="Posey J."/>
            <person name="Butler W.R."/>
        </authorList>
    </citation>
    <scope>NUCLEOTIDE SEQUENCE [LARGE SCALE GENOMIC DNA]</scope>
    <source>
        <strain evidence="3">ATCC BAA-974 / DSM 45345 / CCUG 50838 / CIP 108380 / JCM 13579 / CDC 945</strain>
    </source>
</reference>
<dbReference type="EMBL" id="ACZI02000002">
    <property type="protein sequence ID" value="ERG69274.1"/>
    <property type="molecule type" value="Genomic_DNA"/>
</dbReference>
<proteinExistence type="predicted"/>